<keyword evidence="2" id="KW-1185">Reference proteome</keyword>
<evidence type="ECO:0000313" key="1">
    <source>
        <dbReference type="EMBL" id="CAB5497880.1"/>
    </source>
</evidence>
<gene>
    <name evidence="1" type="ORF">AZO1586R_670</name>
</gene>
<accession>A0ACA8ZNX4</accession>
<dbReference type="EMBL" id="CAESAP020000123">
    <property type="protein sequence ID" value="CAB5497880.1"/>
    <property type="molecule type" value="Genomic_DNA"/>
</dbReference>
<organism evidence="1 2">
    <name type="scientific">Bathymodiolus azoricus thioautotrophic gill symbiont</name>
    <dbReference type="NCBI Taxonomy" id="235205"/>
    <lineage>
        <taxon>Bacteria</taxon>
        <taxon>Pseudomonadati</taxon>
        <taxon>Pseudomonadota</taxon>
        <taxon>Gammaproteobacteria</taxon>
        <taxon>sulfur-oxidizing symbionts</taxon>
    </lineage>
</organism>
<proteinExistence type="predicted"/>
<name>A0ACA8ZNX4_9GAMM</name>
<feature type="non-terminal residue" evidence="1">
    <location>
        <position position="295"/>
    </location>
</feature>
<sequence length="295" mass="32625">NDDKTIQWTSFNKPKSFTKGKDSTTFTYGPDRSRYQKVQTRSSDNTTITTQYFGKIYEKIKQNTNTEHKHFIYADGQLIAIHIKTDTTSTSNTPATPIPDKTRYLHYDNLGSIDTITDGQGNIVERMAYTAFGQRRKGDWRASDPLLPIIPALTNRGFTGHEHIDEMGFIHMNGRVYDPQIGRFLSADPHIQDPYNTQSYNRYSYVINNPLKYTDPSGNFFIVLGFISAVATQAMIYAIGAQLLLAQIAIAYAVTYSVTYIATGSGKAAQGAGLAAGLFMGIGGLRGGKMGIDAI</sequence>
<reference evidence="1" key="1">
    <citation type="submission" date="2020-05" db="EMBL/GenBank/DDBJ databases">
        <authorList>
            <person name="Petersen J."/>
            <person name="Sayavedra L."/>
        </authorList>
    </citation>
    <scope>NUCLEOTIDE SEQUENCE</scope>
    <source>
        <strain evidence="1">B azoricus SOX Menez Gwen</strain>
    </source>
</reference>
<dbReference type="Proteomes" id="UP000635628">
    <property type="component" value="Unassembled WGS sequence"/>
</dbReference>
<protein>
    <submittedName>
        <fullName evidence="1">Rhs-family protein</fullName>
    </submittedName>
</protein>
<comment type="caution">
    <text evidence="1">The sequence shown here is derived from an EMBL/GenBank/DDBJ whole genome shotgun (WGS) entry which is preliminary data.</text>
</comment>
<feature type="non-terminal residue" evidence="1">
    <location>
        <position position="1"/>
    </location>
</feature>
<evidence type="ECO:0000313" key="2">
    <source>
        <dbReference type="Proteomes" id="UP000635628"/>
    </source>
</evidence>